<dbReference type="Proteomes" id="UP001056778">
    <property type="component" value="Chromosome 5"/>
</dbReference>
<dbReference type="EMBL" id="CM043019">
    <property type="protein sequence ID" value="KAI4460947.1"/>
    <property type="molecule type" value="Genomic_DNA"/>
</dbReference>
<keyword evidence="2" id="KW-1185">Reference proteome</keyword>
<evidence type="ECO:0000313" key="1">
    <source>
        <dbReference type="EMBL" id="KAI4460947.1"/>
    </source>
</evidence>
<sequence>MEKEFQLVRALVITNYTARSANLGKWMYAVILIIILLLQIALVIYAFVKVNNPDEWRLELAQALGRLFETGGEPVDFVQQTVSGKSRVTFRDLEGMSQDEIFTILEEIPSGDESDIGDLSDNENDEEEDNIPDFNINDLDIVFVDDNFERNGLIGLAFIVIGVIYEVGFLEITNKLDEVFPSLHLASILLIVVGCIIFLISFLGCCGALRQNSCMLLTYAVILIIILLIQVGLAIYAFIVLNNSDDWRADLSDALGRVFFSTDFNAIDFIQQTLVGLAMLIVGVLYVVNFTQITDRLDELSPLFQIAPIILVIVGSVVMIISFFGCCGALRRNSCMLTTYGVALIIILILQIALVVFAFLQIRDSLQWQEEITTALEKLFADSSDAASQAIDFIQETLECCGVDEPPINPPASCCGGISPCNDPYPTGCNSLVYDFLNSSTRIIGIVAVSLGAIEVRTNLFLDLFHYNYIIVYFFLQIIAAILAIWTAQSRR</sequence>
<gene>
    <name evidence="1" type="ORF">MML48_5g00012822</name>
</gene>
<name>A0ACB9T2B6_HOLOL</name>
<comment type="caution">
    <text evidence="1">The sequence shown here is derived from an EMBL/GenBank/DDBJ whole genome shotgun (WGS) entry which is preliminary data.</text>
</comment>
<reference evidence="1" key="1">
    <citation type="submission" date="2022-04" db="EMBL/GenBank/DDBJ databases">
        <title>Chromosome-scale genome assembly of Holotrichia oblita Faldermann.</title>
        <authorList>
            <person name="Rongchong L."/>
        </authorList>
    </citation>
    <scope>NUCLEOTIDE SEQUENCE</scope>
    <source>
        <strain evidence="1">81SQS9</strain>
    </source>
</reference>
<organism evidence="1 2">
    <name type="scientific">Holotrichia oblita</name>
    <name type="common">Chafer beetle</name>
    <dbReference type="NCBI Taxonomy" id="644536"/>
    <lineage>
        <taxon>Eukaryota</taxon>
        <taxon>Metazoa</taxon>
        <taxon>Ecdysozoa</taxon>
        <taxon>Arthropoda</taxon>
        <taxon>Hexapoda</taxon>
        <taxon>Insecta</taxon>
        <taxon>Pterygota</taxon>
        <taxon>Neoptera</taxon>
        <taxon>Endopterygota</taxon>
        <taxon>Coleoptera</taxon>
        <taxon>Polyphaga</taxon>
        <taxon>Scarabaeiformia</taxon>
        <taxon>Scarabaeidae</taxon>
        <taxon>Melolonthinae</taxon>
        <taxon>Holotrichia</taxon>
    </lineage>
</organism>
<proteinExistence type="predicted"/>
<protein>
    <submittedName>
        <fullName evidence="1">Tetraspanin</fullName>
    </submittedName>
</protein>
<accession>A0ACB9T2B6</accession>
<evidence type="ECO:0000313" key="2">
    <source>
        <dbReference type="Proteomes" id="UP001056778"/>
    </source>
</evidence>